<sequence>MGRGLKALTQNGPNFSWPSPCFPRAGLGQAHFDIPNP</sequence>
<comment type="caution">
    <text evidence="1">The sequence shown here is derived from an EMBL/GenBank/DDBJ whole genome shotgun (WGS) entry which is preliminary data.</text>
</comment>
<protein>
    <submittedName>
        <fullName evidence="1">Uncharacterized protein</fullName>
    </submittedName>
</protein>
<keyword evidence="2" id="KW-1185">Reference proteome</keyword>
<organism evidence="1 2">
    <name type="scientific">Senna tora</name>
    <dbReference type="NCBI Taxonomy" id="362788"/>
    <lineage>
        <taxon>Eukaryota</taxon>
        <taxon>Viridiplantae</taxon>
        <taxon>Streptophyta</taxon>
        <taxon>Embryophyta</taxon>
        <taxon>Tracheophyta</taxon>
        <taxon>Spermatophyta</taxon>
        <taxon>Magnoliopsida</taxon>
        <taxon>eudicotyledons</taxon>
        <taxon>Gunneridae</taxon>
        <taxon>Pentapetalae</taxon>
        <taxon>rosids</taxon>
        <taxon>fabids</taxon>
        <taxon>Fabales</taxon>
        <taxon>Fabaceae</taxon>
        <taxon>Caesalpinioideae</taxon>
        <taxon>Cassia clade</taxon>
        <taxon>Senna</taxon>
    </lineage>
</organism>
<evidence type="ECO:0000313" key="2">
    <source>
        <dbReference type="Proteomes" id="UP000634136"/>
    </source>
</evidence>
<gene>
    <name evidence="1" type="ORF">G2W53_028179</name>
</gene>
<dbReference type="AlphaFoldDB" id="A0A834T270"/>
<proteinExistence type="predicted"/>
<dbReference type="EMBL" id="JAAIUW010000009">
    <property type="protein sequence ID" value="KAF7814210.1"/>
    <property type="molecule type" value="Genomic_DNA"/>
</dbReference>
<evidence type="ECO:0000313" key="1">
    <source>
        <dbReference type="EMBL" id="KAF7814210.1"/>
    </source>
</evidence>
<dbReference type="Proteomes" id="UP000634136">
    <property type="component" value="Unassembled WGS sequence"/>
</dbReference>
<reference evidence="1" key="1">
    <citation type="submission" date="2020-09" db="EMBL/GenBank/DDBJ databases">
        <title>Genome-Enabled Discovery of Anthraquinone Biosynthesis in Senna tora.</title>
        <authorList>
            <person name="Kang S.-H."/>
            <person name="Pandey R.P."/>
            <person name="Lee C.-M."/>
            <person name="Sim J.-S."/>
            <person name="Jeong J.-T."/>
            <person name="Choi B.-S."/>
            <person name="Jung M."/>
            <person name="Ginzburg D."/>
            <person name="Zhao K."/>
            <person name="Won S.Y."/>
            <person name="Oh T.-J."/>
            <person name="Yu Y."/>
            <person name="Kim N.-H."/>
            <person name="Lee O.R."/>
            <person name="Lee T.-H."/>
            <person name="Bashyal P."/>
            <person name="Kim T.-S."/>
            <person name="Lee W.-H."/>
            <person name="Kawkins C."/>
            <person name="Kim C.-K."/>
            <person name="Kim J.S."/>
            <person name="Ahn B.O."/>
            <person name="Rhee S.Y."/>
            <person name="Sohng J.K."/>
        </authorList>
    </citation>
    <scope>NUCLEOTIDE SEQUENCE</scope>
    <source>
        <tissue evidence="1">Leaf</tissue>
    </source>
</reference>
<name>A0A834T270_9FABA</name>
<accession>A0A834T270</accession>